<evidence type="ECO:0000256" key="4">
    <source>
        <dbReference type="ARBA" id="ARBA00022741"/>
    </source>
</evidence>
<dbReference type="InterPro" id="IPR001206">
    <property type="entry name" value="Diacylglycerol_kinase_cat_dom"/>
</dbReference>
<comment type="caution">
    <text evidence="10">The sequence shown here is derived from an EMBL/GenBank/DDBJ whole genome shotgun (WGS) entry which is preliminary data.</text>
</comment>
<evidence type="ECO:0000313" key="11">
    <source>
        <dbReference type="Proteomes" id="UP001589855"/>
    </source>
</evidence>
<proteinExistence type="inferred from homology"/>
<evidence type="ECO:0000256" key="8">
    <source>
        <dbReference type="ARBA" id="ARBA00023264"/>
    </source>
</evidence>
<dbReference type="PROSITE" id="PS50146">
    <property type="entry name" value="DAGK"/>
    <property type="match status" value="1"/>
</dbReference>
<dbReference type="SUPFAM" id="SSF111331">
    <property type="entry name" value="NAD kinase/diacylglycerol kinase-like"/>
    <property type="match status" value="1"/>
</dbReference>
<dbReference type="InterPro" id="IPR005218">
    <property type="entry name" value="Diacylglycerol/lipid_kinase"/>
</dbReference>
<evidence type="ECO:0000256" key="5">
    <source>
        <dbReference type="ARBA" id="ARBA00022777"/>
    </source>
</evidence>
<keyword evidence="7" id="KW-0594">Phospholipid biosynthesis</keyword>
<evidence type="ECO:0000256" key="2">
    <source>
        <dbReference type="ARBA" id="ARBA00005983"/>
    </source>
</evidence>
<protein>
    <submittedName>
        <fullName evidence="10">Diacylglycerol kinase family protein</fullName>
    </submittedName>
</protein>
<evidence type="ECO:0000256" key="1">
    <source>
        <dbReference type="ARBA" id="ARBA00001946"/>
    </source>
</evidence>
<reference evidence="10 11" key="1">
    <citation type="submission" date="2024-09" db="EMBL/GenBank/DDBJ databases">
        <authorList>
            <person name="Sun Q."/>
            <person name="Mori K."/>
        </authorList>
    </citation>
    <scope>NUCLEOTIDE SEQUENCE [LARGE SCALE GENOMIC DNA]</scope>
    <source>
        <strain evidence="10 11">TBRC 4575</strain>
    </source>
</reference>
<evidence type="ECO:0000313" key="10">
    <source>
        <dbReference type="EMBL" id="MFC0423918.1"/>
    </source>
</evidence>
<dbReference type="SMART" id="SM00046">
    <property type="entry name" value="DAGKc"/>
    <property type="match status" value="1"/>
</dbReference>
<dbReference type="Proteomes" id="UP001589855">
    <property type="component" value="Unassembled WGS sequence"/>
</dbReference>
<feature type="domain" description="DAGKc" evidence="9">
    <location>
        <begin position="5"/>
        <end position="145"/>
    </location>
</feature>
<keyword evidence="5 10" id="KW-0418">Kinase</keyword>
<dbReference type="Pfam" id="PF00781">
    <property type="entry name" value="DAGK_cat"/>
    <property type="match status" value="1"/>
</dbReference>
<keyword evidence="11" id="KW-1185">Reference proteome</keyword>
<dbReference type="InterPro" id="IPR017438">
    <property type="entry name" value="ATP-NAD_kinase_N"/>
</dbReference>
<sequence>MRGVNLIAEYDIIINELAGNGRGKTVWETVKPILEQRQINFDYHVSKYAGHTTRLAAQFAKVARFKPDVTPVLLVIGGDGTLNEALNGLMSVPRKQQVPLAYIPGGSGNDFARGLDMATKPEIALAQILNNMRPRMLNIGYYHETLKNDHRYFVNNVGLGFDAQIVDDTNRSKQKGRLGHWAYLSNALKAYTQQEGFSLTVHVGRQRDYYKHAFLCTTSNQPYFGGGVKILPQANLYDDQLELIVLETPHWWTVAWLFCLLLAGGRHLNSRFIHHYRQANLHLLVNSVEIGQMDGQVIGNRNYDLYLSTQPYPFWIDTSIHDH</sequence>
<accession>A0ABV6K7A4</accession>
<dbReference type="EMBL" id="JBHLUK010000063">
    <property type="protein sequence ID" value="MFC0423918.1"/>
    <property type="molecule type" value="Genomic_DNA"/>
</dbReference>
<evidence type="ECO:0000259" key="9">
    <source>
        <dbReference type="PROSITE" id="PS50146"/>
    </source>
</evidence>
<dbReference type="RefSeq" id="WP_345369797.1">
    <property type="nucleotide sequence ID" value="NZ_BAABRM010000019.1"/>
</dbReference>
<dbReference type="Gene3D" id="3.40.50.10330">
    <property type="entry name" value="Probable inorganic polyphosphate/atp-NAD kinase, domain 1"/>
    <property type="match status" value="1"/>
</dbReference>
<dbReference type="NCBIfam" id="TIGR00147">
    <property type="entry name" value="YegS/Rv2252/BmrU family lipid kinase"/>
    <property type="match status" value="1"/>
</dbReference>
<comment type="similarity">
    <text evidence="2">Belongs to the diacylglycerol/lipid kinase family.</text>
</comment>
<keyword evidence="3" id="KW-0808">Transferase</keyword>
<dbReference type="GO" id="GO:0016301">
    <property type="term" value="F:kinase activity"/>
    <property type="evidence" value="ECO:0007669"/>
    <property type="project" value="UniProtKB-KW"/>
</dbReference>
<evidence type="ECO:0000256" key="7">
    <source>
        <dbReference type="ARBA" id="ARBA00023209"/>
    </source>
</evidence>
<dbReference type="Pfam" id="PF19279">
    <property type="entry name" value="YegS_C"/>
    <property type="match status" value="1"/>
</dbReference>
<organism evidence="10 11">
    <name type="scientific">Lactiplantibacillus plajomi</name>
    <dbReference type="NCBI Taxonomy" id="1457217"/>
    <lineage>
        <taxon>Bacteria</taxon>
        <taxon>Bacillati</taxon>
        <taxon>Bacillota</taxon>
        <taxon>Bacilli</taxon>
        <taxon>Lactobacillales</taxon>
        <taxon>Lactobacillaceae</taxon>
        <taxon>Lactiplantibacillus</taxon>
    </lineage>
</organism>
<gene>
    <name evidence="10" type="ORF">ACFFGS_07255</name>
</gene>
<evidence type="ECO:0000256" key="6">
    <source>
        <dbReference type="ARBA" id="ARBA00022840"/>
    </source>
</evidence>
<name>A0ABV6K7A4_9LACO</name>
<dbReference type="Gene3D" id="2.60.200.40">
    <property type="match status" value="1"/>
</dbReference>
<keyword evidence="6" id="KW-0067">ATP-binding</keyword>
<dbReference type="InterPro" id="IPR016064">
    <property type="entry name" value="NAD/diacylglycerol_kinase_sf"/>
</dbReference>
<dbReference type="InterPro" id="IPR045540">
    <property type="entry name" value="YegS/DAGK_C"/>
</dbReference>
<keyword evidence="7" id="KW-0443">Lipid metabolism</keyword>
<dbReference type="PANTHER" id="PTHR12358:SF54">
    <property type="entry name" value="SPHINGOSINE KINASE RELATED PROTEIN"/>
    <property type="match status" value="1"/>
</dbReference>
<keyword evidence="7" id="KW-0444">Lipid biosynthesis</keyword>
<dbReference type="PANTHER" id="PTHR12358">
    <property type="entry name" value="SPHINGOSINE KINASE"/>
    <property type="match status" value="1"/>
</dbReference>
<dbReference type="InterPro" id="IPR050187">
    <property type="entry name" value="Lipid_Phosphate_FormReg"/>
</dbReference>
<comment type="cofactor">
    <cofactor evidence="1">
        <name>Mg(2+)</name>
        <dbReference type="ChEBI" id="CHEBI:18420"/>
    </cofactor>
</comment>
<keyword evidence="4" id="KW-0547">Nucleotide-binding</keyword>
<evidence type="ECO:0000256" key="3">
    <source>
        <dbReference type="ARBA" id="ARBA00022679"/>
    </source>
</evidence>
<keyword evidence="8" id="KW-1208">Phospholipid metabolism</keyword>